<comment type="subcellular location">
    <subcellularLocation>
        <location evidence="1 10">Cytoplasm</location>
    </subcellularLocation>
</comment>
<dbReference type="CDD" id="cd00140">
    <property type="entry name" value="beta_clamp"/>
    <property type="match status" value="1"/>
</dbReference>
<comment type="function">
    <text evidence="10">Confers DNA tethering and processivity to DNA polymerases and other proteins. Acts as a clamp, forming a ring around DNA (a reaction catalyzed by the clamp-loading complex) which diffuses in an ATP-independent manner freely and bidirectionally along dsDNA. Initially characterized for its ability to contact the catalytic subunit of DNA polymerase III (Pol III), a complex, multichain enzyme responsible for most of the replicative synthesis in bacteria; Pol III exhibits 3'-5' exonuclease proofreading activity. The beta chain is required for initiation of replication as well as for processivity of DNA replication.</text>
</comment>
<dbReference type="InterPro" id="IPR022635">
    <property type="entry name" value="DNA_polIII_beta_C"/>
</dbReference>
<dbReference type="Gene3D" id="3.70.10.10">
    <property type="match status" value="1"/>
</dbReference>
<dbReference type="EMBL" id="AZQP01000016">
    <property type="protein sequence ID" value="EYE88638.1"/>
    <property type="molecule type" value="Genomic_DNA"/>
</dbReference>
<dbReference type="SUPFAM" id="SSF55979">
    <property type="entry name" value="DNA clamp"/>
    <property type="match status" value="3"/>
</dbReference>
<evidence type="ECO:0000256" key="7">
    <source>
        <dbReference type="ARBA" id="ARBA00022705"/>
    </source>
</evidence>
<comment type="caution">
    <text evidence="14">The sequence shown here is derived from an EMBL/GenBank/DDBJ whole genome shotgun (WGS) entry which is preliminary data.</text>
</comment>
<feature type="domain" description="DNA polymerase III beta sliding clamp central" evidence="12">
    <location>
        <begin position="127"/>
        <end position="238"/>
    </location>
</feature>
<evidence type="ECO:0000256" key="3">
    <source>
        <dbReference type="ARBA" id="ARBA00021035"/>
    </source>
</evidence>
<comment type="subunit">
    <text evidence="10">Forms a ring-shaped head-to-tail homodimer around DNA.</text>
</comment>
<evidence type="ECO:0000256" key="1">
    <source>
        <dbReference type="ARBA" id="ARBA00004496"/>
    </source>
</evidence>
<dbReference type="GO" id="GO:0006271">
    <property type="term" value="P:DNA strand elongation involved in DNA replication"/>
    <property type="evidence" value="ECO:0007669"/>
    <property type="project" value="TreeGrafter"/>
</dbReference>
<dbReference type="GO" id="GO:0003677">
    <property type="term" value="F:DNA binding"/>
    <property type="evidence" value="ECO:0007669"/>
    <property type="project" value="UniProtKB-UniRule"/>
</dbReference>
<dbReference type="InterPro" id="IPR046938">
    <property type="entry name" value="DNA_clamp_sf"/>
</dbReference>
<dbReference type="OrthoDB" id="8421503at2"/>
<keyword evidence="4 10" id="KW-0963">Cytoplasm</keyword>
<name>A0A017RV52_9CLOT</name>
<dbReference type="Pfam" id="PF02767">
    <property type="entry name" value="DNA_pol3_beta_2"/>
    <property type="match status" value="1"/>
</dbReference>
<evidence type="ECO:0000313" key="14">
    <source>
        <dbReference type="EMBL" id="EYE88638.1"/>
    </source>
</evidence>
<keyword evidence="9" id="KW-0238">DNA-binding</keyword>
<keyword evidence="5 10" id="KW-0808">Transferase</keyword>
<evidence type="ECO:0000259" key="13">
    <source>
        <dbReference type="Pfam" id="PF02768"/>
    </source>
</evidence>
<keyword evidence="8 10" id="KW-0239">DNA-directed DNA polymerase</keyword>
<dbReference type="InterPro" id="IPR022634">
    <property type="entry name" value="DNA_polIII_beta_N"/>
</dbReference>
<evidence type="ECO:0000256" key="4">
    <source>
        <dbReference type="ARBA" id="ARBA00022490"/>
    </source>
</evidence>
<dbReference type="InterPro" id="IPR001001">
    <property type="entry name" value="DNA_polIII_beta"/>
</dbReference>
<dbReference type="PIRSF" id="PIRSF000804">
    <property type="entry name" value="DNA_pol_III_b"/>
    <property type="match status" value="1"/>
</dbReference>
<evidence type="ECO:0000256" key="10">
    <source>
        <dbReference type="PIRNR" id="PIRNR000804"/>
    </source>
</evidence>
<evidence type="ECO:0000256" key="8">
    <source>
        <dbReference type="ARBA" id="ARBA00022932"/>
    </source>
</evidence>
<feature type="domain" description="DNA polymerase III beta sliding clamp C-terminal" evidence="13">
    <location>
        <begin position="242"/>
        <end position="362"/>
    </location>
</feature>
<evidence type="ECO:0000313" key="15">
    <source>
        <dbReference type="Proteomes" id="UP000019681"/>
    </source>
</evidence>
<dbReference type="Pfam" id="PF02768">
    <property type="entry name" value="DNA_pol3_beta_3"/>
    <property type="match status" value="1"/>
</dbReference>
<accession>A0A017RV52</accession>
<proteinExistence type="inferred from homology"/>
<protein>
    <recommendedName>
        <fullName evidence="3 10">Beta sliding clamp</fullName>
    </recommendedName>
</protein>
<evidence type="ECO:0000256" key="5">
    <source>
        <dbReference type="ARBA" id="ARBA00022679"/>
    </source>
</evidence>
<dbReference type="Gene3D" id="3.10.150.10">
    <property type="entry name" value="DNA Polymerase III, subunit A, domain 2"/>
    <property type="match status" value="1"/>
</dbReference>
<keyword evidence="7 10" id="KW-0235">DNA replication</keyword>
<dbReference type="SMART" id="SM00480">
    <property type="entry name" value="POL3Bc"/>
    <property type="match status" value="1"/>
</dbReference>
<keyword evidence="15" id="KW-1185">Reference proteome</keyword>
<dbReference type="GO" id="GO:0003887">
    <property type="term" value="F:DNA-directed DNA polymerase activity"/>
    <property type="evidence" value="ECO:0007669"/>
    <property type="project" value="UniProtKB-UniRule"/>
</dbReference>
<dbReference type="GO" id="GO:0008408">
    <property type="term" value="F:3'-5' exonuclease activity"/>
    <property type="evidence" value="ECO:0007669"/>
    <property type="project" value="InterPro"/>
</dbReference>
<comment type="similarity">
    <text evidence="2 10">Belongs to the beta sliding clamp family.</text>
</comment>
<dbReference type="GO" id="GO:0009360">
    <property type="term" value="C:DNA polymerase III complex"/>
    <property type="evidence" value="ECO:0007669"/>
    <property type="project" value="InterPro"/>
</dbReference>
<dbReference type="InterPro" id="IPR022637">
    <property type="entry name" value="DNA_polIII_beta_cen"/>
</dbReference>
<dbReference type="RefSeq" id="WP_035379275.1">
    <property type="nucleotide sequence ID" value="NZ_AZQP01000016.1"/>
</dbReference>
<dbReference type="PANTHER" id="PTHR30478">
    <property type="entry name" value="DNA POLYMERASE III SUBUNIT BETA"/>
    <property type="match status" value="1"/>
</dbReference>
<evidence type="ECO:0000256" key="9">
    <source>
        <dbReference type="ARBA" id="ARBA00023125"/>
    </source>
</evidence>
<evidence type="ECO:0000259" key="12">
    <source>
        <dbReference type="Pfam" id="PF02767"/>
    </source>
</evidence>
<gene>
    <name evidence="14" type="ORF">Q428_06670</name>
</gene>
<feature type="domain" description="DNA polymerase III beta sliding clamp N-terminal" evidence="11">
    <location>
        <begin position="1"/>
        <end position="118"/>
    </location>
</feature>
<organism evidence="14 15">
    <name type="scientific">Fervidicella metallireducens AeB</name>
    <dbReference type="NCBI Taxonomy" id="1403537"/>
    <lineage>
        <taxon>Bacteria</taxon>
        <taxon>Bacillati</taxon>
        <taxon>Bacillota</taxon>
        <taxon>Clostridia</taxon>
        <taxon>Eubacteriales</taxon>
        <taxon>Clostridiaceae</taxon>
        <taxon>Fervidicella</taxon>
    </lineage>
</organism>
<dbReference type="STRING" id="1403537.Q428_06670"/>
<dbReference type="NCBIfam" id="TIGR00663">
    <property type="entry name" value="dnan"/>
    <property type="match status" value="1"/>
</dbReference>
<dbReference type="Proteomes" id="UP000019681">
    <property type="component" value="Unassembled WGS sequence"/>
</dbReference>
<evidence type="ECO:0000259" key="11">
    <source>
        <dbReference type="Pfam" id="PF00712"/>
    </source>
</evidence>
<evidence type="ECO:0000256" key="6">
    <source>
        <dbReference type="ARBA" id="ARBA00022695"/>
    </source>
</evidence>
<dbReference type="AlphaFoldDB" id="A0A017RV52"/>
<dbReference type="Pfam" id="PF00712">
    <property type="entry name" value="DNA_pol3_beta"/>
    <property type="match status" value="1"/>
</dbReference>
<dbReference type="GO" id="GO:0005737">
    <property type="term" value="C:cytoplasm"/>
    <property type="evidence" value="ECO:0007669"/>
    <property type="project" value="UniProtKB-SubCell"/>
</dbReference>
<keyword evidence="6 10" id="KW-0548">Nucleotidyltransferase</keyword>
<dbReference type="PANTHER" id="PTHR30478:SF0">
    <property type="entry name" value="BETA SLIDING CLAMP"/>
    <property type="match status" value="1"/>
</dbReference>
<reference evidence="14 15" key="1">
    <citation type="journal article" date="2014" name="Genome Announc.">
        <title>Draft Genome Sequence of Fervidicella metallireducens Strain AeBT, an Iron-Reducing Thermoanaerobe from the Great Artesian Basin.</title>
        <authorList>
            <person name="Patel B.K."/>
        </authorList>
    </citation>
    <scope>NUCLEOTIDE SEQUENCE [LARGE SCALE GENOMIC DNA]</scope>
    <source>
        <strain evidence="14 15">AeB</strain>
    </source>
</reference>
<evidence type="ECO:0000256" key="2">
    <source>
        <dbReference type="ARBA" id="ARBA00010752"/>
    </source>
</evidence>
<sequence>MWFTCEKDVLQEAINIVQKAASNKTTFPILEGILITVEKDRVILSATDLDLGIETYVNADIHQVGSVVLNSKILGEFIRKLPNDVITVKKENNDVYITCLKSEFVLVGNNPEEFPKLPVINENTMYEISQDLLRNFIKQTIFAVATDETRPILTGVLFEVRNEVLSFVALDGYRLALKSYEIGNKDNISAVIPGKTLIEISKILEPINEPVKITFTPNHILFNLGDTKIISRLLDGEFINYRQIIPDEYRMKVKVKTNELMESIERASLLAREGKTNLIKFEIKEDKMVITSNSQMGKVYEEVNIELEGEGLKIAFNSKYFLDVLRIIDSEEIYLEFSSNVSPCLVKKVDSKDYIYLVLPVRLVDTV</sequence>